<keyword evidence="1" id="KW-0732">Signal</keyword>
<dbReference type="AlphaFoldDB" id="A0A268AFB5"/>
<evidence type="ECO:0000313" key="2">
    <source>
        <dbReference type="EMBL" id="PAD22813.1"/>
    </source>
</evidence>
<feature type="signal peptide" evidence="1">
    <location>
        <begin position="1"/>
        <end position="20"/>
    </location>
</feature>
<dbReference type="RefSeq" id="WP_095260478.1">
    <property type="nucleotide sequence ID" value="NZ_NPBV01000002.1"/>
</dbReference>
<feature type="chain" id="PRO_5038639863" evidence="1">
    <location>
        <begin position="21"/>
        <end position="205"/>
    </location>
</feature>
<reference evidence="2 3" key="1">
    <citation type="submission" date="2017-07" db="EMBL/GenBank/DDBJ databases">
        <title>Isolation and whole genome analysis of endospore-forming bacteria from heroin.</title>
        <authorList>
            <person name="Kalinowski J."/>
            <person name="Ahrens B."/>
            <person name="Al-Dilaimi A."/>
            <person name="Winkler A."/>
            <person name="Wibberg D."/>
            <person name="Schleenbecker U."/>
            <person name="Ruckert C."/>
            <person name="Wolfel R."/>
            <person name="Grass G."/>
        </authorList>
    </citation>
    <scope>NUCLEOTIDE SEQUENCE [LARGE SCALE GENOMIC DNA]</scope>
    <source>
        <strain evidence="2 3">7528</strain>
    </source>
</reference>
<organism evidence="2 3">
    <name type="scientific">Terribacillus saccharophilus</name>
    <dbReference type="NCBI Taxonomy" id="361277"/>
    <lineage>
        <taxon>Bacteria</taxon>
        <taxon>Bacillati</taxon>
        <taxon>Bacillota</taxon>
        <taxon>Bacilli</taxon>
        <taxon>Bacillales</taxon>
        <taxon>Bacillaceae</taxon>
        <taxon>Terribacillus</taxon>
    </lineage>
</organism>
<comment type="caution">
    <text evidence="2">The sequence shown here is derived from an EMBL/GenBank/DDBJ whole genome shotgun (WGS) entry which is preliminary data.</text>
</comment>
<dbReference type="Proteomes" id="UP000216013">
    <property type="component" value="Unassembled WGS sequence"/>
</dbReference>
<protein>
    <submittedName>
        <fullName evidence="2">Uncharacterized protein</fullName>
    </submittedName>
</protein>
<evidence type="ECO:0000256" key="1">
    <source>
        <dbReference type="SAM" id="SignalP"/>
    </source>
</evidence>
<gene>
    <name evidence="2" type="ORF">CHH64_03645</name>
</gene>
<sequence length="205" mass="22623">MFKKSLLVKTVVSAAALTLAFGTISPGFVAKAEEKKVTSDQQLVVPVEVEESFYVEDFGSRDVFPDAEGMYDEEAYQEFYNENIMSNPNFNAELLELRSQFNQQLNGTTGAAEGQFTTQGAFGHGLKAISAIGNMVKHGGRALSWALKPFSANTAKVVKKNSNKIGKAFKKPEKATRSYLVKRLMDAGVSRKDAETIVYWVFMIL</sequence>
<proteinExistence type="predicted"/>
<accession>A0A268AFB5</accession>
<name>A0A268AFB5_9BACI</name>
<dbReference type="EMBL" id="NPBV01000002">
    <property type="protein sequence ID" value="PAD22813.1"/>
    <property type="molecule type" value="Genomic_DNA"/>
</dbReference>
<evidence type="ECO:0000313" key="3">
    <source>
        <dbReference type="Proteomes" id="UP000216013"/>
    </source>
</evidence>